<evidence type="ECO:0000313" key="3">
    <source>
        <dbReference type="EMBL" id="WOO79605.1"/>
    </source>
</evidence>
<evidence type="ECO:0000256" key="1">
    <source>
        <dbReference type="SAM" id="MobiDB-lite"/>
    </source>
</evidence>
<dbReference type="Proteomes" id="UP000827549">
    <property type="component" value="Chromosome 2"/>
</dbReference>
<evidence type="ECO:0008006" key="5">
    <source>
        <dbReference type="Google" id="ProtNLM"/>
    </source>
</evidence>
<organism evidence="3 4">
    <name type="scientific">Vanrija pseudolonga</name>
    <dbReference type="NCBI Taxonomy" id="143232"/>
    <lineage>
        <taxon>Eukaryota</taxon>
        <taxon>Fungi</taxon>
        <taxon>Dikarya</taxon>
        <taxon>Basidiomycota</taxon>
        <taxon>Agaricomycotina</taxon>
        <taxon>Tremellomycetes</taxon>
        <taxon>Trichosporonales</taxon>
        <taxon>Trichosporonaceae</taxon>
        <taxon>Vanrija</taxon>
    </lineage>
</organism>
<keyword evidence="4" id="KW-1185">Reference proteome</keyword>
<evidence type="ECO:0000256" key="2">
    <source>
        <dbReference type="SAM" id="SignalP"/>
    </source>
</evidence>
<evidence type="ECO:0000313" key="4">
    <source>
        <dbReference type="Proteomes" id="UP000827549"/>
    </source>
</evidence>
<name>A0AAF1BJ91_9TREE</name>
<accession>A0AAF1BJ91</accession>
<sequence>MLALLLAAALPLASAAHYTADHIYALAVRNFDLVDRAVSYPTECQTPCISWDNVFANCQANAQQCNQICNPDNWNGMLNCYNCLGRVNGYTPTQVANLTSSIGVLSSSCQALGTPITGPTTLSAAAAPKYTSPAPDSGASPSAGTGAGGAGGSTASPTVAGGAGAGSSGGAGVGVGAGGVGGGGASAGGTTAPPASTAPAPAASAGGGGVGGLPFSNNAGGASSSHAAGSAAAAPSASVSAVKPSGGVQLGVSALAVLVAVVAFGVCA</sequence>
<keyword evidence="2" id="KW-0732">Signal</keyword>
<feature type="region of interest" description="Disordered" evidence="1">
    <location>
        <begin position="183"/>
        <end position="207"/>
    </location>
</feature>
<reference evidence="3" key="1">
    <citation type="submission" date="2023-10" db="EMBL/GenBank/DDBJ databases">
        <authorList>
            <person name="Noh H."/>
        </authorList>
    </citation>
    <scope>NUCLEOTIDE SEQUENCE</scope>
    <source>
        <strain evidence="3">DUCC4014</strain>
    </source>
</reference>
<protein>
    <recommendedName>
        <fullName evidence="5">Extracellular membrane protein CFEM domain-containing protein</fullName>
    </recommendedName>
</protein>
<feature type="chain" id="PRO_5042093627" description="Extracellular membrane protein CFEM domain-containing protein" evidence="2">
    <location>
        <begin position="16"/>
        <end position="268"/>
    </location>
</feature>
<dbReference type="AlphaFoldDB" id="A0AAF1BJ91"/>
<proteinExistence type="predicted"/>
<dbReference type="EMBL" id="CP086715">
    <property type="protein sequence ID" value="WOO79605.1"/>
    <property type="molecule type" value="Genomic_DNA"/>
</dbReference>
<dbReference type="RefSeq" id="XP_062625637.1">
    <property type="nucleotide sequence ID" value="XM_062769653.1"/>
</dbReference>
<feature type="signal peptide" evidence="2">
    <location>
        <begin position="1"/>
        <end position="15"/>
    </location>
</feature>
<gene>
    <name evidence="3" type="ORF">LOC62_02G003132</name>
</gene>
<feature type="region of interest" description="Disordered" evidence="1">
    <location>
        <begin position="127"/>
        <end position="155"/>
    </location>
</feature>
<dbReference type="GeneID" id="87806378"/>
<feature type="compositionally biased region" description="Low complexity" evidence="1">
    <location>
        <begin position="188"/>
        <end position="204"/>
    </location>
</feature>